<gene>
    <name evidence="2" type="ordered locus">Igni_1316</name>
</gene>
<dbReference type="AlphaFoldDB" id="A8AC40"/>
<dbReference type="HOGENOM" id="CLU_810399_0_0_2"/>
<dbReference type="EMBL" id="CP000816">
    <property type="protein sequence ID" value="ABU82492.1"/>
    <property type="molecule type" value="Genomic_DNA"/>
</dbReference>
<accession>A8AC40</accession>
<dbReference type="Proteomes" id="UP000000262">
    <property type="component" value="Chromosome"/>
</dbReference>
<keyword evidence="1" id="KW-0472">Membrane</keyword>
<keyword evidence="1" id="KW-0812">Transmembrane</keyword>
<evidence type="ECO:0000313" key="2">
    <source>
        <dbReference type="EMBL" id="ABU82492.1"/>
    </source>
</evidence>
<keyword evidence="1" id="KW-1133">Transmembrane helix</keyword>
<sequence length="342" mass="37019">MVRPKRRLPADSSSLRAGAGINGVSVGKALLLTLALSTVALSCVQVTRSFVQLSDESELKLRVSVTCPGDVEVRIEADVAPYSATGPLKAEGGSYVLATDKEGELWASLRFPGNHPHITIKVYYESQLVDETVVNPKGCVAVTLRPSEDGKVVGLVVENLCEKEVEVPIKVVGEGATESLKRSTCVEKVAKLGYARECVEWTCAKWLYASTCAKKRVTCVDGECEERCELKLTVPTACEKWACSKTQMVPTVKYECTKHDVEAVRSSWPPSGEGTFEGILKLGPKETKALRFVFKGGARKAIVGEFEAELPGPPPPPFEVNYLPMIISLVVIVFSLSVLLTS</sequence>
<dbReference type="KEGG" id="iho:Igni_1316"/>
<proteinExistence type="predicted"/>
<evidence type="ECO:0000256" key="1">
    <source>
        <dbReference type="SAM" id="Phobius"/>
    </source>
</evidence>
<keyword evidence="3" id="KW-1185">Reference proteome</keyword>
<protein>
    <submittedName>
        <fullName evidence="2">Uncharacterized protein</fullName>
    </submittedName>
</protein>
<name>A8AC40_IGNH4</name>
<reference evidence="2 3" key="1">
    <citation type="journal article" date="2008" name="Genome Biol.">
        <title>A genomic analysis of the archaeal system Ignicoccus hospitalis-Nanoarchaeum equitans.</title>
        <authorList>
            <person name="Podar M."/>
            <person name="Anderson I."/>
            <person name="Makarova K.S."/>
            <person name="Elkins J.G."/>
            <person name="Ivanova N."/>
            <person name="Wall M.A."/>
            <person name="Lykidis A."/>
            <person name="Mavromatis K."/>
            <person name="Sun H."/>
            <person name="Hudson M.E."/>
            <person name="Chen W."/>
            <person name="Deciu C."/>
            <person name="Hutchison D."/>
            <person name="Eads J.R."/>
            <person name="Anderson A."/>
            <person name="Fernandes F."/>
            <person name="Szeto E."/>
            <person name="Lapidus A."/>
            <person name="Kyrpides N.C."/>
            <person name="Saier M.H.Jr."/>
            <person name="Richardson P.M."/>
            <person name="Rachel R."/>
            <person name="Huber H."/>
            <person name="Eisen J.A."/>
            <person name="Koonin E.V."/>
            <person name="Keller M."/>
            <person name="Stetter K.O."/>
        </authorList>
    </citation>
    <scope>NUCLEOTIDE SEQUENCE [LARGE SCALE GENOMIC DNA]</scope>
    <source>
        <strain evidence="3">KIN4/I / DSM 18386 / JCM 14125</strain>
    </source>
</reference>
<organism evidence="2 3">
    <name type="scientific">Ignicoccus hospitalis (strain KIN4/I / DSM 18386 / JCM 14125)</name>
    <dbReference type="NCBI Taxonomy" id="453591"/>
    <lineage>
        <taxon>Archaea</taxon>
        <taxon>Thermoproteota</taxon>
        <taxon>Thermoprotei</taxon>
        <taxon>Desulfurococcales</taxon>
        <taxon>Desulfurococcaceae</taxon>
        <taxon>Ignicoccus</taxon>
    </lineage>
</organism>
<dbReference type="STRING" id="453591.Igni_1316"/>
<evidence type="ECO:0000313" key="3">
    <source>
        <dbReference type="Proteomes" id="UP000000262"/>
    </source>
</evidence>
<feature type="transmembrane region" description="Helical" evidence="1">
    <location>
        <begin position="322"/>
        <end position="341"/>
    </location>
</feature>